<keyword evidence="2" id="KW-1185">Reference proteome</keyword>
<proteinExistence type="predicted"/>
<gene>
    <name evidence="1" type="ORF">FNW02_37330</name>
</gene>
<dbReference type="AlphaFoldDB" id="A0AA40VVT4"/>
<accession>A0AA40VVT4</accession>
<dbReference type="RefSeq" id="WP_191762531.1">
    <property type="nucleotide sequence ID" value="NZ_VJXY01000131.1"/>
</dbReference>
<name>A0AA40VVT4_9NOST</name>
<organism evidence="1 2">
    <name type="scientific">Komarekiella delphini-convector SJRDD-AB1</name>
    <dbReference type="NCBI Taxonomy" id="2593771"/>
    <lineage>
        <taxon>Bacteria</taxon>
        <taxon>Bacillati</taxon>
        <taxon>Cyanobacteriota</taxon>
        <taxon>Cyanophyceae</taxon>
        <taxon>Nostocales</taxon>
        <taxon>Nostocaceae</taxon>
        <taxon>Komarekiella</taxon>
        <taxon>Komarekiella delphini-convector</taxon>
    </lineage>
</organism>
<comment type="caution">
    <text evidence="1">The sequence shown here is derived from an EMBL/GenBank/DDBJ whole genome shotgun (WGS) entry which is preliminary data.</text>
</comment>
<dbReference type="InterPro" id="IPR009824">
    <property type="entry name" value="DUF1392"/>
</dbReference>
<evidence type="ECO:0000313" key="2">
    <source>
        <dbReference type="Proteomes" id="UP001165986"/>
    </source>
</evidence>
<protein>
    <submittedName>
        <fullName evidence="1">DUF1392 domain-containing protein</fullName>
    </submittedName>
</protein>
<dbReference type="EMBL" id="VJXY01000131">
    <property type="protein sequence ID" value="MBD6621211.1"/>
    <property type="molecule type" value="Genomic_DNA"/>
</dbReference>
<evidence type="ECO:0000313" key="1">
    <source>
        <dbReference type="EMBL" id="MBD6621211.1"/>
    </source>
</evidence>
<reference evidence="1" key="1">
    <citation type="submission" date="2019-07" db="EMBL/GenBank/DDBJ databases">
        <title>Toxilogical consequences of a new and cryptic species of cyanobacteria (Komarekiella delphini-convector) recovered from the epidermis of a bottlenose dolphin and 1500 ft. in the air.</title>
        <authorList>
            <person name="Brown A.O."/>
            <person name="Dvorak P."/>
            <person name="Villanueva C.D."/>
            <person name="Foss A.J."/>
            <person name="Garvey A.D."/>
            <person name="Gibson Q.A."/>
            <person name="Johansen J.R."/>
            <person name="Casamatta D.A."/>
        </authorList>
    </citation>
    <scope>NUCLEOTIDE SEQUENCE</scope>
    <source>
        <strain evidence="1">SJRDD-AB1</strain>
    </source>
</reference>
<dbReference type="Pfam" id="PF07154">
    <property type="entry name" value="DUF1392"/>
    <property type="match status" value="1"/>
</dbReference>
<sequence>MIDFHHTLYLCWYLSPPWCQEIPLVEVNLLEKVYICTTRTFGYCCGIRWEQDRWIYAVICNEDIIYTTEHQIIGTGEMQLATQELPGFVLGDRVMLRSDDQWTKQRIVLGIHLLNRSWFYYGHCCMNTEKW</sequence>
<dbReference type="Proteomes" id="UP001165986">
    <property type="component" value="Unassembled WGS sequence"/>
</dbReference>